<name>A0AA39YLV3_9PEZI</name>
<protein>
    <submittedName>
        <fullName evidence="1">Uncharacterized protein</fullName>
    </submittedName>
</protein>
<reference evidence="1" key="1">
    <citation type="submission" date="2023-06" db="EMBL/GenBank/DDBJ databases">
        <title>Genome-scale phylogeny and comparative genomics of the fungal order Sordariales.</title>
        <authorList>
            <consortium name="Lawrence Berkeley National Laboratory"/>
            <person name="Hensen N."/>
            <person name="Bonometti L."/>
            <person name="Westerberg I."/>
            <person name="Brannstrom I.O."/>
            <person name="Guillou S."/>
            <person name="Cros-Aarteil S."/>
            <person name="Calhoun S."/>
            <person name="Haridas S."/>
            <person name="Kuo A."/>
            <person name="Mondo S."/>
            <person name="Pangilinan J."/>
            <person name="Riley R."/>
            <person name="Labutti K."/>
            <person name="Andreopoulos B."/>
            <person name="Lipzen A."/>
            <person name="Chen C."/>
            <person name="Yanf M."/>
            <person name="Daum C."/>
            <person name="Ng V."/>
            <person name="Clum A."/>
            <person name="Steindorff A."/>
            <person name="Ohm R."/>
            <person name="Martin F."/>
            <person name="Silar P."/>
            <person name="Natvig D."/>
            <person name="Lalanne C."/>
            <person name="Gautier V."/>
            <person name="Ament-Velasquez S.L."/>
            <person name="Kruys A."/>
            <person name="Hutchinson M.I."/>
            <person name="Powell A.J."/>
            <person name="Barry K."/>
            <person name="Miller A.N."/>
            <person name="Grigoriev I.V."/>
            <person name="Debuchy R."/>
            <person name="Gladieux P."/>
            <person name="Thoren M.H."/>
            <person name="Johannesson H."/>
        </authorList>
    </citation>
    <scope>NUCLEOTIDE SEQUENCE</scope>
    <source>
        <strain evidence="1">SMH2532-1</strain>
    </source>
</reference>
<dbReference type="EMBL" id="JAULSV010000001">
    <property type="protein sequence ID" value="KAK0654759.1"/>
    <property type="molecule type" value="Genomic_DNA"/>
</dbReference>
<sequence length="193" mass="21907">MRALFELPSYRLLLPLFSSLQPHIAFSSLTPSQSTRQLIESLQTHRVNTLTELCRIERVAASCDSEEDARAFQGPMTAAWAYYVSSNQMLSELRGLTPNYPFCGDILGHAQGLVRNDPESNRSWNLAWLCLVKITDDDLISAFAGSEASRPEMWGGRQPSAEEAQQLAACFQYEWEMAVQNMLRHWQATPTWY</sequence>
<accession>A0AA39YLV3</accession>
<organism evidence="1 2">
    <name type="scientific">Cercophora newfieldiana</name>
    <dbReference type="NCBI Taxonomy" id="92897"/>
    <lineage>
        <taxon>Eukaryota</taxon>
        <taxon>Fungi</taxon>
        <taxon>Dikarya</taxon>
        <taxon>Ascomycota</taxon>
        <taxon>Pezizomycotina</taxon>
        <taxon>Sordariomycetes</taxon>
        <taxon>Sordariomycetidae</taxon>
        <taxon>Sordariales</taxon>
        <taxon>Lasiosphaeriaceae</taxon>
        <taxon>Cercophora</taxon>
    </lineage>
</organism>
<evidence type="ECO:0000313" key="2">
    <source>
        <dbReference type="Proteomes" id="UP001174936"/>
    </source>
</evidence>
<keyword evidence="2" id="KW-1185">Reference proteome</keyword>
<gene>
    <name evidence="1" type="ORF">B0T16DRAFT_345</name>
</gene>
<comment type="caution">
    <text evidence="1">The sequence shown here is derived from an EMBL/GenBank/DDBJ whole genome shotgun (WGS) entry which is preliminary data.</text>
</comment>
<dbReference type="AlphaFoldDB" id="A0AA39YLV3"/>
<dbReference type="Proteomes" id="UP001174936">
    <property type="component" value="Unassembled WGS sequence"/>
</dbReference>
<evidence type="ECO:0000313" key="1">
    <source>
        <dbReference type="EMBL" id="KAK0654759.1"/>
    </source>
</evidence>
<proteinExistence type="predicted"/>